<dbReference type="InterPro" id="IPR036291">
    <property type="entry name" value="NAD(P)-bd_dom_sf"/>
</dbReference>
<proteinExistence type="inferred from homology"/>
<evidence type="ECO:0000313" key="3">
    <source>
        <dbReference type="Proteomes" id="UP000773462"/>
    </source>
</evidence>
<dbReference type="SUPFAM" id="SSF51735">
    <property type="entry name" value="NAD(P)-binding Rossmann-fold domains"/>
    <property type="match status" value="1"/>
</dbReference>
<evidence type="ECO:0000313" key="2">
    <source>
        <dbReference type="EMBL" id="MBP2111740.1"/>
    </source>
</evidence>
<dbReference type="InterPro" id="IPR002347">
    <property type="entry name" value="SDR_fam"/>
</dbReference>
<dbReference type="EMBL" id="JAGGLV010000005">
    <property type="protein sequence ID" value="MBP2111740.1"/>
    <property type="molecule type" value="Genomic_DNA"/>
</dbReference>
<accession>A0ABS4NNY4</accession>
<dbReference type="Proteomes" id="UP000773462">
    <property type="component" value="Unassembled WGS sequence"/>
</dbReference>
<keyword evidence="3" id="KW-1185">Reference proteome</keyword>
<comment type="similarity">
    <text evidence="1">Belongs to the short-chain dehydrogenases/reductases (SDR) family.</text>
</comment>
<dbReference type="PRINTS" id="PR00081">
    <property type="entry name" value="GDHRDH"/>
</dbReference>
<dbReference type="PRINTS" id="PR00080">
    <property type="entry name" value="SDRFAMILY"/>
</dbReference>
<dbReference type="PANTHER" id="PTHR42760">
    <property type="entry name" value="SHORT-CHAIN DEHYDROGENASES/REDUCTASES FAMILY MEMBER"/>
    <property type="match status" value="1"/>
</dbReference>
<reference evidence="2 3" key="1">
    <citation type="submission" date="2021-03" db="EMBL/GenBank/DDBJ databases">
        <title>Genomic Encyclopedia of Type Strains, Phase IV (KMG-IV): sequencing the most valuable type-strain genomes for metagenomic binning, comparative biology and taxonomic classification.</title>
        <authorList>
            <person name="Goeker M."/>
        </authorList>
    </citation>
    <scope>NUCLEOTIDE SEQUENCE [LARGE SCALE GENOMIC DNA]</scope>
    <source>
        <strain evidence="2 3">DSM 101953</strain>
    </source>
</reference>
<sequence length="264" mass="27546">MRTLQELFNLQGRTAVVTGGAGYLGTAIAEGLAEAGASVYLVSSSGQRCKETAEAIARTTGSACFGIAMDIRDEASVRACIQSIAEAAGSIDILVNNAAFSSAAKLAVMSEEQWLAGLDGTINGTFRCVKSVLPYMVEQKGGSIINVSSMYGLVSPNPEVYGDSGMDNPANYGAGKAAIGQFTRYIACHFGQHGIRANTVSPGPFPNAAVQADSQFIRQLERKNPLGRIGTPEDLKGVMVFLASAASSYVTGENISVDGGWTAW</sequence>
<dbReference type="Pfam" id="PF13561">
    <property type="entry name" value="adh_short_C2"/>
    <property type="match status" value="1"/>
</dbReference>
<evidence type="ECO:0000256" key="1">
    <source>
        <dbReference type="ARBA" id="ARBA00006484"/>
    </source>
</evidence>
<organism evidence="2 3">
    <name type="scientific">Paenibacillus silagei</name>
    <dbReference type="NCBI Taxonomy" id="1670801"/>
    <lineage>
        <taxon>Bacteria</taxon>
        <taxon>Bacillati</taxon>
        <taxon>Bacillota</taxon>
        <taxon>Bacilli</taxon>
        <taxon>Bacillales</taxon>
        <taxon>Paenibacillaceae</taxon>
        <taxon>Paenibacillus</taxon>
    </lineage>
</organism>
<dbReference type="Gene3D" id="3.40.50.720">
    <property type="entry name" value="NAD(P)-binding Rossmann-like Domain"/>
    <property type="match status" value="1"/>
</dbReference>
<dbReference type="RefSeq" id="WP_209871895.1">
    <property type="nucleotide sequence ID" value="NZ_JAGGLV010000005.1"/>
</dbReference>
<protein>
    <submittedName>
        <fullName evidence="2">NAD(P)-dependent dehydrogenase (Short-subunit alcohol dehydrogenase family)</fullName>
    </submittedName>
</protein>
<comment type="caution">
    <text evidence="2">The sequence shown here is derived from an EMBL/GenBank/DDBJ whole genome shotgun (WGS) entry which is preliminary data.</text>
</comment>
<gene>
    <name evidence="2" type="ORF">J2Z70_001881</name>
</gene>
<name>A0ABS4NNY4_9BACL</name>
<dbReference type="PANTHER" id="PTHR42760:SF40">
    <property type="entry name" value="3-OXOACYL-[ACYL-CARRIER-PROTEIN] REDUCTASE, CHLOROPLASTIC"/>
    <property type="match status" value="1"/>
</dbReference>